<reference evidence="2" key="1">
    <citation type="submission" date="2022-11" db="UniProtKB">
        <authorList>
            <consortium name="WormBaseParasite"/>
        </authorList>
    </citation>
    <scope>IDENTIFICATION</scope>
</reference>
<organism evidence="1 2">
    <name type="scientific">Ditylenchus dipsaci</name>
    <dbReference type="NCBI Taxonomy" id="166011"/>
    <lineage>
        <taxon>Eukaryota</taxon>
        <taxon>Metazoa</taxon>
        <taxon>Ecdysozoa</taxon>
        <taxon>Nematoda</taxon>
        <taxon>Chromadorea</taxon>
        <taxon>Rhabditida</taxon>
        <taxon>Tylenchina</taxon>
        <taxon>Tylenchomorpha</taxon>
        <taxon>Sphaerularioidea</taxon>
        <taxon>Anguinidae</taxon>
        <taxon>Anguininae</taxon>
        <taxon>Ditylenchus</taxon>
    </lineage>
</organism>
<dbReference type="Proteomes" id="UP000887574">
    <property type="component" value="Unplaced"/>
</dbReference>
<dbReference type="WBParaSite" id="jg13280">
    <property type="protein sequence ID" value="jg13280"/>
    <property type="gene ID" value="jg13280"/>
</dbReference>
<dbReference type="AlphaFoldDB" id="A0A915CW40"/>
<evidence type="ECO:0000313" key="1">
    <source>
        <dbReference type="Proteomes" id="UP000887574"/>
    </source>
</evidence>
<keyword evidence="1" id="KW-1185">Reference proteome</keyword>
<protein>
    <submittedName>
        <fullName evidence="2">Uncharacterized protein</fullName>
    </submittedName>
</protein>
<name>A0A915CW40_9BILA</name>
<evidence type="ECO:0000313" key="2">
    <source>
        <dbReference type="WBParaSite" id="jg13280"/>
    </source>
</evidence>
<accession>A0A915CW40</accession>
<sequence>MTAKKACAPYCRIPEKRDFMDIEPEKSALDFYHNYDPMVGVGRLPSCCFSSSSSQSSPSCAVYSENGESDSIANRAWLLWLPLKQPLVSSRKQQRSLP</sequence>
<proteinExistence type="predicted"/>